<dbReference type="GO" id="GO:0005886">
    <property type="term" value="C:plasma membrane"/>
    <property type="evidence" value="ECO:0007669"/>
    <property type="project" value="UniProtKB-SubCell"/>
</dbReference>
<evidence type="ECO:0000256" key="6">
    <source>
        <dbReference type="SAM" id="Phobius"/>
    </source>
</evidence>
<evidence type="ECO:0000256" key="1">
    <source>
        <dbReference type="ARBA" id="ARBA00004651"/>
    </source>
</evidence>
<keyword evidence="5 6" id="KW-0472">Membrane</keyword>
<evidence type="ECO:0000313" key="9">
    <source>
        <dbReference type="Proteomes" id="UP000265926"/>
    </source>
</evidence>
<dbReference type="AlphaFoldDB" id="A0A399SWT9"/>
<keyword evidence="9" id="KW-1185">Reference proteome</keyword>
<dbReference type="Gene3D" id="3.30.70.120">
    <property type="match status" value="1"/>
</dbReference>
<dbReference type="PANTHER" id="PTHR33545">
    <property type="entry name" value="UPF0750 MEMBRANE PROTEIN YITT-RELATED"/>
    <property type="match status" value="1"/>
</dbReference>
<dbReference type="CDD" id="cd16380">
    <property type="entry name" value="YitT_C"/>
    <property type="match status" value="1"/>
</dbReference>
<dbReference type="Pfam" id="PF02588">
    <property type="entry name" value="YitT_membrane"/>
    <property type="match status" value="1"/>
</dbReference>
<keyword evidence="3 6" id="KW-0812">Transmembrane</keyword>
<keyword evidence="2" id="KW-1003">Cell membrane</keyword>
<name>A0A399SWT9_9BACT</name>
<feature type="transmembrane region" description="Helical" evidence="6">
    <location>
        <begin position="127"/>
        <end position="146"/>
    </location>
</feature>
<evidence type="ECO:0000313" key="8">
    <source>
        <dbReference type="EMBL" id="RIJ47144.1"/>
    </source>
</evidence>
<sequence length="308" mass="34096">MAFLTKDKIFSKLWFKHYLFIVIGSFILASSFVFFITPHKIVPGGVYGISIVVHYLTKGVFSFWPDGIPVGLFALLLDIPLIIAGIKILGPRFGVKTIMGSILTATFNDVITWMRPVAADVPLVNDVLLSCVFGGVLAGFGLGLIFKSRATSGGSDIIAMIIAKYTRLQLGRLMIYVDSVIVLFGLLAFGDWAIPLYSWVVIFITGKVIDITLEGADYNKALFIISKQHALIKDKLLNDLERGGTYFKGKGMYTDEDKEIIYTVVSRREVAILEEYISKIDPDAFITIMDTKEILGEGFQNLNQKLSG</sequence>
<protein>
    <submittedName>
        <fullName evidence="8">YitT family protein</fullName>
    </submittedName>
</protein>
<feature type="transmembrane region" description="Helical" evidence="6">
    <location>
        <begin position="18"/>
        <end position="37"/>
    </location>
</feature>
<dbReference type="InterPro" id="IPR003740">
    <property type="entry name" value="YitT"/>
</dbReference>
<proteinExistence type="predicted"/>
<dbReference type="OrthoDB" id="1422399at2"/>
<gene>
    <name evidence="8" type="ORF">D1614_15395</name>
</gene>
<dbReference type="InterPro" id="IPR015867">
    <property type="entry name" value="N-reg_PII/ATP_PRibTrfase_C"/>
</dbReference>
<dbReference type="PIRSF" id="PIRSF006483">
    <property type="entry name" value="Membrane_protein_YitT"/>
    <property type="match status" value="1"/>
</dbReference>
<organism evidence="8 9">
    <name type="scientific">Maribellus luteus</name>
    <dbReference type="NCBI Taxonomy" id="2305463"/>
    <lineage>
        <taxon>Bacteria</taxon>
        <taxon>Pseudomonadati</taxon>
        <taxon>Bacteroidota</taxon>
        <taxon>Bacteroidia</taxon>
        <taxon>Marinilabiliales</taxon>
        <taxon>Prolixibacteraceae</taxon>
        <taxon>Maribellus</taxon>
    </lineage>
</organism>
<evidence type="ECO:0000256" key="5">
    <source>
        <dbReference type="ARBA" id="ARBA00023136"/>
    </source>
</evidence>
<dbReference type="Proteomes" id="UP000265926">
    <property type="component" value="Unassembled WGS sequence"/>
</dbReference>
<evidence type="ECO:0000256" key="4">
    <source>
        <dbReference type="ARBA" id="ARBA00022989"/>
    </source>
</evidence>
<dbReference type="Pfam" id="PF10035">
    <property type="entry name" value="DUF2179"/>
    <property type="match status" value="1"/>
</dbReference>
<dbReference type="InterPro" id="IPR051461">
    <property type="entry name" value="UPF0750_membrane"/>
</dbReference>
<evidence type="ECO:0000259" key="7">
    <source>
        <dbReference type="Pfam" id="PF10035"/>
    </source>
</evidence>
<comment type="caution">
    <text evidence="8">The sequence shown here is derived from an EMBL/GenBank/DDBJ whole genome shotgun (WGS) entry which is preliminary data.</text>
</comment>
<evidence type="ECO:0000256" key="2">
    <source>
        <dbReference type="ARBA" id="ARBA00022475"/>
    </source>
</evidence>
<reference evidence="8 9" key="1">
    <citation type="submission" date="2018-08" db="EMBL/GenBank/DDBJ databases">
        <title>Pallidiluteibacterium maritimus gen. nov., sp. nov., isolated from coastal sediment.</title>
        <authorList>
            <person name="Zhou L.Y."/>
        </authorList>
    </citation>
    <scope>NUCLEOTIDE SEQUENCE [LARGE SCALE GENOMIC DNA]</scope>
    <source>
        <strain evidence="8 9">XSD2</strain>
    </source>
</reference>
<comment type="subcellular location">
    <subcellularLocation>
        <location evidence="1">Cell membrane</location>
        <topology evidence="1">Multi-pass membrane protein</topology>
    </subcellularLocation>
</comment>
<keyword evidence="4 6" id="KW-1133">Transmembrane helix</keyword>
<feature type="domain" description="DUF2179" evidence="7">
    <location>
        <begin position="242"/>
        <end position="296"/>
    </location>
</feature>
<evidence type="ECO:0000256" key="3">
    <source>
        <dbReference type="ARBA" id="ARBA00022692"/>
    </source>
</evidence>
<feature type="transmembrane region" description="Helical" evidence="6">
    <location>
        <begin position="70"/>
        <end position="90"/>
    </location>
</feature>
<dbReference type="InterPro" id="IPR019264">
    <property type="entry name" value="DUF2179"/>
</dbReference>
<dbReference type="RefSeq" id="WP_119438861.1">
    <property type="nucleotide sequence ID" value="NZ_QWGR01000009.1"/>
</dbReference>
<accession>A0A399SWT9</accession>
<dbReference type="PANTHER" id="PTHR33545:SF9">
    <property type="entry name" value="UPF0750 MEMBRANE PROTEIN YITE"/>
    <property type="match status" value="1"/>
</dbReference>
<dbReference type="EMBL" id="QWGR01000009">
    <property type="protein sequence ID" value="RIJ47144.1"/>
    <property type="molecule type" value="Genomic_DNA"/>
</dbReference>